<feature type="compositionally biased region" description="Polar residues" evidence="1">
    <location>
        <begin position="159"/>
        <end position="170"/>
    </location>
</feature>
<evidence type="ECO:0008006" key="4">
    <source>
        <dbReference type="Google" id="ProtNLM"/>
    </source>
</evidence>
<protein>
    <recommendedName>
        <fullName evidence="4">DUF669 domain-containing protein</fullName>
    </recommendedName>
</protein>
<comment type="caution">
    <text evidence="2">The sequence shown here is derived from an EMBL/GenBank/DDBJ whole genome shotgun (WGS) entry which is preliminary data.</text>
</comment>
<feature type="compositionally biased region" description="Low complexity" evidence="1">
    <location>
        <begin position="177"/>
        <end position="191"/>
    </location>
</feature>
<dbReference type="Pfam" id="PF05037">
    <property type="entry name" value="DUF669"/>
    <property type="match status" value="1"/>
</dbReference>
<dbReference type="InterPro" id="IPR007731">
    <property type="entry name" value="DUF669"/>
</dbReference>
<dbReference type="AlphaFoldDB" id="A0A1Y2K9Q2"/>
<feature type="compositionally biased region" description="Pro residues" evidence="1">
    <location>
        <begin position="147"/>
        <end position="157"/>
    </location>
</feature>
<name>A0A1Y2K9Q2_9PROT</name>
<gene>
    <name evidence="2" type="ORF">MAIT1_04550</name>
</gene>
<sequence>MASPSQTRLEETITMANFGNTFDASQVDPNRPQETLPPGDYLAQIIHSEFRPTKAGTGQYLFLEMDVVNGPHAGGKLFDRLNLINPNSQAVEIAQRTLSAICHAIGRMQVSDSEELHFQPLLVKVAVGQSGYNEVKGYKPANQQRQPAPPVQTPPGAAPQQSPATYQAPRQQPTPPQNQAVQPQPAPAQNTGTAPWRRMG</sequence>
<reference evidence="2 3" key="1">
    <citation type="journal article" date="2016" name="BMC Genomics">
        <title>Combined genomic and structural analyses of a cultured magnetotactic bacterium reveals its niche adaptation to a dynamic environment.</title>
        <authorList>
            <person name="Araujo A.C."/>
            <person name="Morillo V."/>
            <person name="Cypriano J."/>
            <person name="Teixeira L.C."/>
            <person name="Leao P."/>
            <person name="Lyra S."/>
            <person name="Almeida L.G."/>
            <person name="Bazylinski D.A."/>
            <person name="Vasconcellos A.T."/>
            <person name="Abreu F."/>
            <person name="Lins U."/>
        </authorList>
    </citation>
    <scope>NUCLEOTIDE SEQUENCE [LARGE SCALE GENOMIC DNA]</scope>
    <source>
        <strain evidence="2 3">IT-1</strain>
    </source>
</reference>
<dbReference type="EMBL" id="LVJN01000012">
    <property type="protein sequence ID" value="OSM07682.1"/>
    <property type="molecule type" value="Genomic_DNA"/>
</dbReference>
<feature type="region of interest" description="Disordered" evidence="1">
    <location>
        <begin position="136"/>
        <end position="200"/>
    </location>
</feature>
<evidence type="ECO:0000256" key="1">
    <source>
        <dbReference type="SAM" id="MobiDB-lite"/>
    </source>
</evidence>
<organism evidence="2 3">
    <name type="scientific">Magnetofaba australis IT-1</name>
    <dbReference type="NCBI Taxonomy" id="1434232"/>
    <lineage>
        <taxon>Bacteria</taxon>
        <taxon>Pseudomonadati</taxon>
        <taxon>Pseudomonadota</taxon>
        <taxon>Magnetococcia</taxon>
        <taxon>Magnetococcales</taxon>
        <taxon>Magnetococcaceae</taxon>
        <taxon>Magnetofaba</taxon>
    </lineage>
</organism>
<accession>A0A1Y2K9Q2</accession>
<proteinExistence type="predicted"/>
<dbReference type="RefSeq" id="WP_241893387.1">
    <property type="nucleotide sequence ID" value="NZ_LVJN01000012.1"/>
</dbReference>
<keyword evidence="3" id="KW-1185">Reference proteome</keyword>
<evidence type="ECO:0000313" key="2">
    <source>
        <dbReference type="EMBL" id="OSM07682.1"/>
    </source>
</evidence>
<dbReference type="STRING" id="1434232.MAIT1_04550"/>
<dbReference type="Proteomes" id="UP000194003">
    <property type="component" value="Unassembled WGS sequence"/>
</dbReference>
<evidence type="ECO:0000313" key="3">
    <source>
        <dbReference type="Proteomes" id="UP000194003"/>
    </source>
</evidence>